<evidence type="ECO:0000313" key="3">
    <source>
        <dbReference type="Proteomes" id="UP000446658"/>
    </source>
</evidence>
<feature type="transmembrane region" description="Helical" evidence="1">
    <location>
        <begin position="12"/>
        <end position="32"/>
    </location>
</feature>
<dbReference type="Proteomes" id="UP000446658">
    <property type="component" value="Unassembled WGS sequence"/>
</dbReference>
<dbReference type="AlphaFoldDB" id="A0A844GFG4"/>
<gene>
    <name evidence="2" type="ORF">GKE73_16115</name>
</gene>
<proteinExistence type="predicted"/>
<keyword evidence="1" id="KW-1133">Transmembrane helix</keyword>
<evidence type="ECO:0000256" key="1">
    <source>
        <dbReference type="SAM" id="Phobius"/>
    </source>
</evidence>
<organism evidence="2 3">
    <name type="scientific">Paludibacterium denitrificans</name>
    <dbReference type="NCBI Taxonomy" id="2675226"/>
    <lineage>
        <taxon>Bacteria</taxon>
        <taxon>Pseudomonadati</taxon>
        <taxon>Pseudomonadota</taxon>
        <taxon>Betaproteobacteria</taxon>
        <taxon>Neisseriales</taxon>
        <taxon>Chromobacteriaceae</taxon>
        <taxon>Paludibacterium</taxon>
    </lineage>
</organism>
<keyword evidence="1" id="KW-0812">Transmembrane</keyword>
<keyword evidence="3" id="KW-1185">Reference proteome</keyword>
<reference evidence="2 3" key="1">
    <citation type="submission" date="2019-11" db="EMBL/GenBank/DDBJ databases">
        <title>Draft genome sequence of Paludibacterium sp. dN18-1.</title>
        <authorList>
            <person name="Im W.-T."/>
        </authorList>
    </citation>
    <scope>NUCLEOTIDE SEQUENCE [LARGE SCALE GENOMIC DNA]</scope>
    <source>
        <strain evidence="3">dN 18-1</strain>
    </source>
</reference>
<accession>A0A844GFG4</accession>
<sequence>MKMVEVDTSTRRIKVLLVILFAIFIIGAILQYQRNGSFQASETVANSGPSNRIEVSAEQMKQAWPLTVDHGWVSCERGGDTLVFTDDSGKKYGINGFGISQYGSIDPIVAVQPPDPSFYDASGNYYGPPKKPLSPLFDLAQSLCK</sequence>
<keyword evidence="1" id="KW-0472">Membrane</keyword>
<name>A0A844GFG4_9NEIS</name>
<evidence type="ECO:0000313" key="2">
    <source>
        <dbReference type="EMBL" id="MTD33968.1"/>
    </source>
</evidence>
<dbReference type="EMBL" id="WLYX01000001">
    <property type="protein sequence ID" value="MTD33968.1"/>
    <property type="molecule type" value="Genomic_DNA"/>
</dbReference>
<protein>
    <submittedName>
        <fullName evidence="2">Uncharacterized protein</fullName>
    </submittedName>
</protein>
<comment type="caution">
    <text evidence="2">The sequence shown here is derived from an EMBL/GenBank/DDBJ whole genome shotgun (WGS) entry which is preliminary data.</text>
</comment>